<dbReference type="InterPro" id="IPR000305">
    <property type="entry name" value="GIY-YIG_endonuc"/>
</dbReference>
<dbReference type="Pfam" id="PF01541">
    <property type="entry name" value="GIY-YIG"/>
    <property type="match status" value="1"/>
</dbReference>
<reference evidence="2" key="1">
    <citation type="journal article" date="2020" name="Nature">
        <title>Giant virus diversity and host interactions through global metagenomics.</title>
        <authorList>
            <person name="Schulz F."/>
            <person name="Roux S."/>
            <person name="Paez-Espino D."/>
            <person name="Jungbluth S."/>
            <person name="Walsh D.A."/>
            <person name="Denef V.J."/>
            <person name="McMahon K.D."/>
            <person name="Konstantinidis K.T."/>
            <person name="Eloe-Fadrosh E.A."/>
            <person name="Kyrpides N.C."/>
            <person name="Woyke T."/>
        </authorList>
    </citation>
    <scope>NUCLEOTIDE SEQUENCE</scope>
    <source>
        <strain evidence="2">GVMAG-S-1101164-105</strain>
    </source>
</reference>
<dbReference type="PANTHER" id="PTHR20208">
    <property type="entry name" value="STRUCTURE-SPECIFIC ENDONUCLEASE SUBUNIT SLX1"/>
    <property type="match status" value="1"/>
</dbReference>
<dbReference type="AlphaFoldDB" id="A0A6C0JUX3"/>
<dbReference type="Gene3D" id="3.40.1440.10">
    <property type="entry name" value="GIY-YIG endonuclease"/>
    <property type="match status" value="1"/>
</dbReference>
<sequence>MNEPWKCYFLATSDGGSSKTYIGITPDLERRLKQHNGLQSGGAKATSGRTWERICHVKGFPDHTAALQFEWRWKQISRKYGMTYSPIGRRLHALQELLSLDKPTTAAVEYSSYETPLEVVIETARELPAL</sequence>
<evidence type="ECO:0000259" key="1">
    <source>
        <dbReference type="PROSITE" id="PS50164"/>
    </source>
</evidence>
<dbReference type="SUPFAM" id="SSF82771">
    <property type="entry name" value="GIY-YIG endonuclease"/>
    <property type="match status" value="1"/>
</dbReference>
<dbReference type="PROSITE" id="PS50164">
    <property type="entry name" value="GIY_YIG"/>
    <property type="match status" value="1"/>
</dbReference>
<dbReference type="EMBL" id="MN740738">
    <property type="protein sequence ID" value="QHU09552.1"/>
    <property type="molecule type" value="Genomic_DNA"/>
</dbReference>
<feature type="domain" description="GIY-YIG" evidence="1">
    <location>
        <begin position="3"/>
        <end position="86"/>
    </location>
</feature>
<evidence type="ECO:0000313" key="2">
    <source>
        <dbReference type="EMBL" id="QHU09552.1"/>
    </source>
</evidence>
<accession>A0A6C0JUX3</accession>
<name>A0A6C0JUX3_9ZZZZ</name>
<dbReference type="InterPro" id="IPR050381">
    <property type="entry name" value="SLX1_endonuclease"/>
</dbReference>
<protein>
    <recommendedName>
        <fullName evidence="1">GIY-YIG domain-containing protein</fullName>
    </recommendedName>
</protein>
<proteinExistence type="predicted"/>
<organism evidence="2">
    <name type="scientific">viral metagenome</name>
    <dbReference type="NCBI Taxonomy" id="1070528"/>
    <lineage>
        <taxon>unclassified sequences</taxon>
        <taxon>metagenomes</taxon>
        <taxon>organismal metagenomes</taxon>
    </lineage>
</organism>
<dbReference type="PANTHER" id="PTHR20208:SF13">
    <property type="entry name" value="STRUCTURE-SPECIFIC ENDONUCLEASE SUBUNIT SLX1"/>
    <property type="match status" value="1"/>
</dbReference>
<dbReference type="InterPro" id="IPR035901">
    <property type="entry name" value="GIY-YIG_endonuc_sf"/>
</dbReference>